<name>A0AAW1QZZ2_9CHLO</name>
<keyword evidence="11" id="KW-1185">Reference proteome</keyword>
<comment type="similarity">
    <text evidence="2">Belongs to the COG8 family.</text>
</comment>
<evidence type="ECO:0000256" key="5">
    <source>
        <dbReference type="ARBA" id="ARBA00022927"/>
    </source>
</evidence>
<evidence type="ECO:0000256" key="8">
    <source>
        <dbReference type="ARBA" id="ARBA00031347"/>
    </source>
</evidence>
<evidence type="ECO:0000313" key="11">
    <source>
        <dbReference type="Proteomes" id="UP001445335"/>
    </source>
</evidence>
<evidence type="ECO:0000313" key="10">
    <source>
        <dbReference type="EMBL" id="KAK9826903.1"/>
    </source>
</evidence>
<evidence type="ECO:0000256" key="6">
    <source>
        <dbReference type="ARBA" id="ARBA00023034"/>
    </source>
</evidence>
<dbReference type="Pfam" id="PF04124">
    <property type="entry name" value="Dor1"/>
    <property type="match status" value="1"/>
</dbReference>
<keyword evidence="4" id="KW-0813">Transport</keyword>
<dbReference type="AlphaFoldDB" id="A0AAW1QZZ2"/>
<sequence>MLGRKAHLCRQMLMGRSGSTSAAAPLGTYASPAEREQAEAYFSDLLSYSLERLSKEPELLRADQDQLRRQAQDSAVAHYHAFIEMAAGLDATRVGLAGVAGRLEALAGALPSLAAASERFTAAAQDISAQRARAKQLHRQQGALLELLEVPQLLDACARGGAIEEALDLRAFVARASLLHPDLQVVRGLVAEVEAASTAMLEALLARLRAAVQLPECLRIVGHLRRLAVFPEAELRRRFLQCREEWLAELVAELDERSVYDYLKRLTDVHRLQLFDVVMQYRAIFADDALPADGSTAGGGGDGAGAGDGGALFSWAEHRVVAYLEALRRALPRVGEGGALASVLEHCMYCGMSLGRVGLDFRGLLPPLFEAAALGLFRSSVQVAVDAFAAVLDTHKWVALSSGGPRTRRGAAAAQPPNPNPADAARGEAAPPYALMDHAPMATLTNGLLGAMNELRHCAPLALAAPCAQTLQDALTAAVAAMAHYQATRPLGSGEAAQAGAAAEALVSIVCPYAVACLGRIFPGAAGTFIN</sequence>
<dbReference type="SUPFAM" id="SSF74788">
    <property type="entry name" value="Cullin repeat-like"/>
    <property type="match status" value="1"/>
</dbReference>
<dbReference type="GO" id="GO:0006891">
    <property type="term" value="P:intra-Golgi vesicle-mediated transport"/>
    <property type="evidence" value="ECO:0007669"/>
    <property type="project" value="TreeGrafter"/>
</dbReference>
<protein>
    <recommendedName>
        <fullName evidence="3">Conserved oligomeric Golgi complex subunit 8</fullName>
    </recommendedName>
    <alternativeName>
        <fullName evidence="8">Component of oligomeric Golgi complex 8</fullName>
    </alternativeName>
</protein>
<evidence type="ECO:0000256" key="2">
    <source>
        <dbReference type="ARBA" id="ARBA00006419"/>
    </source>
</evidence>
<evidence type="ECO:0000256" key="4">
    <source>
        <dbReference type="ARBA" id="ARBA00022448"/>
    </source>
</evidence>
<evidence type="ECO:0000256" key="9">
    <source>
        <dbReference type="SAM" id="MobiDB-lite"/>
    </source>
</evidence>
<reference evidence="10 11" key="1">
    <citation type="journal article" date="2024" name="Nat. Commun.">
        <title>Phylogenomics reveals the evolutionary origins of lichenization in chlorophyte algae.</title>
        <authorList>
            <person name="Puginier C."/>
            <person name="Libourel C."/>
            <person name="Otte J."/>
            <person name="Skaloud P."/>
            <person name="Haon M."/>
            <person name="Grisel S."/>
            <person name="Petersen M."/>
            <person name="Berrin J.G."/>
            <person name="Delaux P.M."/>
            <person name="Dal Grande F."/>
            <person name="Keller J."/>
        </authorList>
    </citation>
    <scope>NUCLEOTIDE SEQUENCE [LARGE SCALE GENOMIC DNA]</scope>
    <source>
        <strain evidence="10 11">SAG 245.80</strain>
    </source>
</reference>
<dbReference type="InterPro" id="IPR007255">
    <property type="entry name" value="COG8"/>
</dbReference>
<evidence type="ECO:0000256" key="7">
    <source>
        <dbReference type="ARBA" id="ARBA00023136"/>
    </source>
</evidence>
<dbReference type="PANTHER" id="PTHR21311">
    <property type="entry name" value="CONSERVED OLIGOMERIC GOLGI COMPLEX COMPONENT 8"/>
    <property type="match status" value="1"/>
</dbReference>
<dbReference type="EMBL" id="JALJOU010000061">
    <property type="protein sequence ID" value="KAK9826903.1"/>
    <property type="molecule type" value="Genomic_DNA"/>
</dbReference>
<dbReference type="GO" id="GO:0015031">
    <property type="term" value="P:protein transport"/>
    <property type="evidence" value="ECO:0007669"/>
    <property type="project" value="UniProtKB-KW"/>
</dbReference>
<comment type="subcellular location">
    <subcellularLocation>
        <location evidence="1">Golgi apparatus membrane</location>
        <topology evidence="1">Peripheral membrane protein</topology>
    </subcellularLocation>
</comment>
<evidence type="ECO:0000256" key="1">
    <source>
        <dbReference type="ARBA" id="ARBA00004395"/>
    </source>
</evidence>
<dbReference type="GO" id="GO:0017119">
    <property type="term" value="C:Golgi transport complex"/>
    <property type="evidence" value="ECO:0007669"/>
    <property type="project" value="InterPro"/>
</dbReference>
<comment type="caution">
    <text evidence="10">The sequence shown here is derived from an EMBL/GenBank/DDBJ whole genome shotgun (WGS) entry which is preliminary data.</text>
</comment>
<accession>A0AAW1QZZ2</accession>
<keyword evidence="7" id="KW-0472">Membrane</keyword>
<feature type="region of interest" description="Disordered" evidence="9">
    <location>
        <begin position="403"/>
        <end position="427"/>
    </location>
</feature>
<gene>
    <name evidence="10" type="ORF">WJX81_007598</name>
</gene>
<dbReference type="InterPro" id="IPR016159">
    <property type="entry name" value="Cullin_repeat-like_dom_sf"/>
</dbReference>
<proteinExistence type="inferred from homology"/>
<dbReference type="PANTHER" id="PTHR21311:SF0">
    <property type="entry name" value="CONSERVED OLIGOMERIC GOLGI COMPLEX SUBUNIT 8"/>
    <property type="match status" value="1"/>
</dbReference>
<evidence type="ECO:0000256" key="3">
    <source>
        <dbReference type="ARBA" id="ARBA00020983"/>
    </source>
</evidence>
<dbReference type="Proteomes" id="UP001445335">
    <property type="component" value="Unassembled WGS sequence"/>
</dbReference>
<keyword evidence="6" id="KW-0333">Golgi apparatus</keyword>
<keyword evidence="5" id="KW-0653">Protein transport</keyword>
<organism evidence="10 11">
    <name type="scientific">Elliptochloris bilobata</name>
    <dbReference type="NCBI Taxonomy" id="381761"/>
    <lineage>
        <taxon>Eukaryota</taxon>
        <taxon>Viridiplantae</taxon>
        <taxon>Chlorophyta</taxon>
        <taxon>core chlorophytes</taxon>
        <taxon>Trebouxiophyceae</taxon>
        <taxon>Trebouxiophyceae incertae sedis</taxon>
        <taxon>Elliptochloris clade</taxon>
        <taxon>Elliptochloris</taxon>
    </lineage>
</organism>
<dbReference type="GO" id="GO:0000139">
    <property type="term" value="C:Golgi membrane"/>
    <property type="evidence" value="ECO:0007669"/>
    <property type="project" value="UniProtKB-SubCell"/>
</dbReference>